<dbReference type="InterPro" id="IPR001226">
    <property type="entry name" value="Flavodoxin_CS"/>
</dbReference>
<keyword evidence="3" id="KW-1185">Reference proteome</keyword>
<dbReference type="AlphaFoldDB" id="A0A316ETE1"/>
<reference evidence="2 3" key="1">
    <citation type="submission" date="2018-05" db="EMBL/GenBank/DDBJ databases">
        <title>Genomic Encyclopedia of Archaeal and Bacterial Type Strains, Phase II (KMG-II): from individual species to whole genera.</title>
        <authorList>
            <person name="Goeker M."/>
        </authorList>
    </citation>
    <scope>NUCLEOTIDE SEQUENCE [LARGE SCALE GENOMIC DNA]</scope>
    <source>
        <strain evidence="2 3">DSM 45184</strain>
    </source>
</reference>
<protein>
    <submittedName>
        <fullName evidence="2">Flavodoxin-like protein</fullName>
    </submittedName>
</protein>
<feature type="domain" description="Flavodoxin-like" evidence="1">
    <location>
        <begin position="3"/>
        <end position="161"/>
    </location>
</feature>
<dbReference type="InterPro" id="IPR008254">
    <property type="entry name" value="Flavodoxin/NO_synth"/>
</dbReference>
<dbReference type="GO" id="GO:0010181">
    <property type="term" value="F:FMN binding"/>
    <property type="evidence" value="ECO:0007669"/>
    <property type="project" value="InterPro"/>
</dbReference>
<dbReference type="GO" id="GO:0009055">
    <property type="term" value="F:electron transfer activity"/>
    <property type="evidence" value="ECO:0007669"/>
    <property type="project" value="InterPro"/>
</dbReference>
<name>A0A316ETE1_9ACTN</name>
<dbReference type="PROSITE" id="PS00201">
    <property type="entry name" value="FLAVODOXIN"/>
    <property type="match status" value="1"/>
</dbReference>
<sequence length="191" mass="20438">MKALVVYESMFGNTEAIARAIAECLEADFDVTVADVRTMPPFGDTDLLVIGAPTHAFSTSRPRTRAHVTRKATIRARAFGIGVREYLEYAPWLTGVHAAAFDTTMKMPVLPGSAARKAHRRLRGLGCHMVAAAESFHVTGTTGPLVGGEADRARRWAGTLAGTVLAELPSRDAAGFTTVAVMTDAEPLRTQ</sequence>
<gene>
    <name evidence="2" type="ORF">BC793_1645</name>
</gene>
<dbReference type="Gene3D" id="3.40.50.360">
    <property type="match status" value="1"/>
</dbReference>
<evidence type="ECO:0000259" key="1">
    <source>
        <dbReference type="PROSITE" id="PS50902"/>
    </source>
</evidence>
<dbReference type="EMBL" id="QGGR01000064">
    <property type="protein sequence ID" value="PWK26440.1"/>
    <property type="molecule type" value="Genomic_DNA"/>
</dbReference>
<dbReference type="SUPFAM" id="SSF52218">
    <property type="entry name" value="Flavoproteins"/>
    <property type="match status" value="1"/>
</dbReference>
<dbReference type="InterPro" id="IPR029039">
    <property type="entry name" value="Flavoprotein-like_sf"/>
</dbReference>
<accession>A0A316ETE1</accession>
<organism evidence="2 3">
    <name type="scientific">Actinoplanes xinjiangensis</name>
    <dbReference type="NCBI Taxonomy" id="512350"/>
    <lineage>
        <taxon>Bacteria</taxon>
        <taxon>Bacillati</taxon>
        <taxon>Actinomycetota</taxon>
        <taxon>Actinomycetes</taxon>
        <taxon>Micromonosporales</taxon>
        <taxon>Micromonosporaceae</taxon>
        <taxon>Actinoplanes</taxon>
    </lineage>
</organism>
<proteinExistence type="predicted"/>
<dbReference type="RefSeq" id="WP_109603378.1">
    <property type="nucleotide sequence ID" value="NZ_BONA01000118.1"/>
</dbReference>
<dbReference type="Proteomes" id="UP000245697">
    <property type="component" value="Unassembled WGS sequence"/>
</dbReference>
<evidence type="ECO:0000313" key="3">
    <source>
        <dbReference type="Proteomes" id="UP000245697"/>
    </source>
</evidence>
<dbReference type="PROSITE" id="PS50902">
    <property type="entry name" value="FLAVODOXIN_LIKE"/>
    <property type="match status" value="1"/>
</dbReference>
<comment type="caution">
    <text evidence="2">The sequence shown here is derived from an EMBL/GenBank/DDBJ whole genome shotgun (WGS) entry which is preliminary data.</text>
</comment>
<dbReference type="OrthoDB" id="3253043at2"/>
<dbReference type="Pfam" id="PF00258">
    <property type="entry name" value="Flavodoxin_1"/>
    <property type="match status" value="1"/>
</dbReference>
<evidence type="ECO:0000313" key="2">
    <source>
        <dbReference type="EMBL" id="PWK26440.1"/>
    </source>
</evidence>